<keyword evidence="6" id="KW-1185">Reference proteome</keyword>
<name>A0A4Y7TNK0_COPMI</name>
<feature type="region of interest" description="Disordered" evidence="2">
    <location>
        <begin position="128"/>
        <end position="171"/>
    </location>
</feature>
<feature type="signal peptide" evidence="3">
    <location>
        <begin position="1"/>
        <end position="17"/>
    </location>
</feature>
<keyword evidence="1 3" id="KW-0732">Signal</keyword>
<evidence type="ECO:0000313" key="5">
    <source>
        <dbReference type="EMBL" id="TEB35783.1"/>
    </source>
</evidence>
<dbReference type="InterPro" id="IPR018466">
    <property type="entry name" value="Kre9/Knh1-like_N"/>
</dbReference>
<dbReference type="InterPro" id="IPR052479">
    <property type="entry name" value="GPI-anchor_Adhesion_Reg"/>
</dbReference>
<sequence length="198" mass="19957">MHAATLVFLSVLSTAFGFQVTRPSLSQGWTNNGPQTVAWDRVATDASNFSIVLTNLDRSVLSTDIVLADFVDATSASSISVSQPSSGWPTTGGSYRVNLVKSKNEQTTIYAQSTEFNITAGAATESAKSTSATSSSAGTASRSQSTATGSSTDSADGSASTDSSMSSPLTTGNSASGNFALSAGVVTAAVAMIGSVLL</sequence>
<gene>
    <name evidence="5" type="ORF">FA13DRAFT_1728638</name>
</gene>
<reference evidence="5 6" key="1">
    <citation type="journal article" date="2019" name="Nat. Ecol. Evol.">
        <title>Megaphylogeny resolves global patterns of mushroom evolution.</title>
        <authorList>
            <person name="Varga T."/>
            <person name="Krizsan K."/>
            <person name="Foldi C."/>
            <person name="Dima B."/>
            <person name="Sanchez-Garcia M."/>
            <person name="Sanchez-Ramirez S."/>
            <person name="Szollosi G.J."/>
            <person name="Szarkandi J.G."/>
            <person name="Papp V."/>
            <person name="Albert L."/>
            <person name="Andreopoulos W."/>
            <person name="Angelini C."/>
            <person name="Antonin V."/>
            <person name="Barry K.W."/>
            <person name="Bougher N.L."/>
            <person name="Buchanan P."/>
            <person name="Buyck B."/>
            <person name="Bense V."/>
            <person name="Catcheside P."/>
            <person name="Chovatia M."/>
            <person name="Cooper J."/>
            <person name="Damon W."/>
            <person name="Desjardin D."/>
            <person name="Finy P."/>
            <person name="Geml J."/>
            <person name="Haridas S."/>
            <person name="Hughes K."/>
            <person name="Justo A."/>
            <person name="Karasinski D."/>
            <person name="Kautmanova I."/>
            <person name="Kiss B."/>
            <person name="Kocsube S."/>
            <person name="Kotiranta H."/>
            <person name="LaButti K.M."/>
            <person name="Lechner B.E."/>
            <person name="Liimatainen K."/>
            <person name="Lipzen A."/>
            <person name="Lukacs Z."/>
            <person name="Mihaltcheva S."/>
            <person name="Morgado L.N."/>
            <person name="Niskanen T."/>
            <person name="Noordeloos M.E."/>
            <person name="Ohm R.A."/>
            <person name="Ortiz-Santana B."/>
            <person name="Ovrebo C."/>
            <person name="Racz N."/>
            <person name="Riley R."/>
            <person name="Savchenko A."/>
            <person name="Shiryaev A."/>
            <person name="Soop K."/>
            <person name="Spirin V."/>
            <person name="Szebenyi C."/>
            <person name="Tomsovsky M."/>
            <person name="Tulloss R.E."/>
            <person name="Uehling J."/>
            <person name="Grigoriev I.V."/>
            <person name="Vagvolgyi C."/>
            <person name="Papp T."/>
            <person name="Martin F.M."/>
            <person name="Miettinen O."/>
            <person name="Hibbett D.S."/>
            <person name="Nagy L.G."/>
        </authorList>
    </citation>
    <scope>NUCLEOTIDE SEQUENCE [LARGE SCALE GENOMIC DNA]</scope>
    <source>
        <strain evidence="5 6">FP101781</strain>
    </source>
</reference>
<dbReference type="EMBL" id="QPFP01000007">
    <property type="protein sequence ID" value="TEB35783.1"/>
    <property type="molecule type" value="Genomic_DNA"/>
</dbReference>
<evidence type="ECO:0000256" key="3">
    <source>
        <dbReference type="SAM" id="SignalP"/>
    </source>
</evidence>
<dbReference type="Pfam" id="PF10342">
    <property type="entry name" value="Kre9_KNH"/>
    <property type="match status" value="1"/>
</dbReference>
<protein>
    <recommendedName>
        <fullName evidence="4">Yeast cell wall synthesis Kre9/Knh1-like N-terminal domain-containing protein</fullName>
    </recommendedName>
</protein>
<comment type="caution">
    <text evidence="5">The sequence shown here is derived from an EMBL/GenBank/DDBJ whole genome shotgun (WGS) entry which is preliminary data.</text>
</comment>
<dbReference type="Proteomes" id="UP000298030">
    <property type="component" value="Unassembled WGS sequence"/>
</dbReference>
<feature type="domain" description="Yeast cell wall synthesis Kre9/Knh1-like N-terminal" evidence="4">
    <location>
        <begin position="23"/>
        <end position="118"/>
    </location>
</feature>
<feature type="chain" id="PRO_5021208267" description="Yeast cell wall synthesis Kre9/Knh1-like N-terminal domain-containing protein" evidence="3">
    <location>
        <begin position="18"/>
        <end position="198"/>
    </location>
</feature>
<dbReference type="PANTHER" id="PTHR35185">
    <property type="entry name" value="SERINE/THREONINE-RICH PROTEIN ADG2-RELATED"/>
    <property type="match status" value="1"/>
</dbReference>
<evidence type="ECO:0000259" key="4">
    <source>
        <dbReference type="Pfam" id="PF10342"/>
    </source>
</evidence>
<evidence type="ECO:0000256" key="1">
    <source>
        <dbReference type="ARBA" id="ARBA00022729"/>
    </source>
</evidence>
<feature type="compositionally biased region" description="Low complexity" evidence="2">
    <location>
        <begin position="128"/>
        <end position="167"/>
    </location>
</feature>
<organism evidence="5 6">
    <name type="scientific">Coprinellus micaceus</name>
    <name type="common">Glistening ink-cap mushroom</name>
    <name type="synonym">Coprinus micaceus</name>
    <dbReference type="NCBI Taxonomy" id="71717"/>
    <lineage>
        <taxon>Eukaryota</taxon>
        <taxon>Fungi</taxon>
        <taxon>Dikarya</taxon>
        <taxon>Basidiomycota</taxon>
        <taxon>Agaricomycotina</taxon>
        <taxon>Agaricomycetes</taxon>
        <taxon>Agaricomycetidae</taxon>
        <taxon>Agaricales</taxon>
        <taxon>Agaricineae</taxon>
        <taxon>Psathyrellaceae</taxon>
        <taxon>Coprinellus</taxon>
    </lineage>
</organism>
<dbReference type="PANTHER" id="PTHR35185:SF1">
    <property type="entry name" value="UPF0619 GPI-ANCHORED MEMBRANE PROTEIN C1322.10"/>
    <property type="match status" value="1"/>
</dbReference>
<proteinExistence type="predicted"/>
<evidence type="ECO:0000256" key="2">
    <source>
        <dbReference type="SAM" id="MobiDB-lite"/>
    </source>
</evidence>
<evidence type="ECO:0000313" key="6">
    <source>
        <dbReference type="Proteomes" id="UP000298030"/>
    </source>
</evidence>
<dbReference type="AlphaFoldDB" id="A0A4Y7TNK0"/>
<dbReference type="OrthoDB" id="5316007at2759"/>
<dbReference type="STRING" id="71717.A0A4Y7TNK0"/>
<accession>A0A4Y7TNK0</accession>